<dbReference type="OrthoDB" id="5599753at2759"/>
<dbReference type="AlphaFoldDB" id="A0A6G1FV46"/>
<feature type="signal peptide" evidence="1">
    <location>
        <begin position="1"/>
        <end position="19"/>
    </location>
</feature>
<name>A0A6G1FV46_9PEZI</name>
<keyword evidence="1" id="KW-0732">Signal</keyword>
<dbReference type="GeneID" id="54414571"/>
<reference evidence="4" key="2">
    <citation type="submission" date="2020-04" db="EMBL/GenBank/DDBJ databases">
        <authorList>
            <consortium name="NCBI Genome Project"/>
        </authorList>
    </citation>
    <scope>NUCLEOTIDE SEQUENCE</scope>
    <source>
        <strain evidence="4">CBS 781.70</strain>
    </source>
</reference>
<feature type="chain" id="PRO_5044631602" evidence="1">
    <location>
        <begin position="20"/>
        <end position="227"/>
    </location>
</feature>
<evidence type="ECO:0000313" key="2">
    <source>
        <dbReference type="EMBL" id="KAF1809519.1"/>
    </source>
</evidence>
<accession>A0A6G1FV46</accession>
<organism evidence="2">
    <name type="scientific">Eremomyces bilateralis CBS 781.70</name>
    <dbReference type="NCBI Taxonomy" id="1392243"/>
    <lineage>
        <taxon>Eukaryota</taxon>
        <taxon>Fungi</taxon>
        <taxon>Dikarya</taxon>
        <taxon>Ascomycota</taxon>
        <taxon>Pezizomycotina</taxon>
        <taxon>Dothideomycetes</taxon>
        <taxon>Dothideomycetes incertae sedis</taxon>
        <taxon>Eremomycetales</taxon>
        <taxon>Eremomycetaceae</taxon>
        <taxon>Eremomyces</taxon>
    </lineage>
</organism>
<dbReference type="RefSeq" id="XP_033531150.1">
    <property type="nucleotide sequence ID" value="XM_033674001.1"/>
</dbReference>
<evidence type="ECO:0000313" key="4">
    <source>
        <dbReference type="RefSeq" id="XP_033531150.1"/>
    </source>
</evidence>
<protein>
    <submittedName>
        <fullName evidence="2 4">Uncharacterized protein</fullName>
    </submittedName>
</protein>
<reference evidence="4" key="3">
    <citation type="submission" date="2025-04" db="UniProtKB">
        <authorList>
            <consortium name="RefSeq"/>
        </authorList>
    </citation>
    <scope>IDENTIFICATION</scope>
    <source>
        <strain evidence="4">CBS 781.70</strain>
    </source>
</reference>
<gene>
    <name evidence="2 4" type="ORF">P152DRAFT_159546</name>
</gene>
<sequence length="227" mass="25408">MPSPFLYLTLTTLPLATTALYLHHLHSSLTKNVHCHTTPHLQSPSLSLPASIPRDGSTHLIMHERATKVVPTPALPRYPDPRAILTTYLRHNMVAFSRYPPAWMLYFAISDVGVRKTFSAPYLTSLNYEIGDLVNGVYRVITRTDSKVEMLFDPPRSYRGPAVTGLLAVEIREEGEQTVFVNDTVMWREKGGKAVVLEGKVGRWTHEIIAAGLVEGGTKWLMEEGTR</sequence>
<dbReference type="Proteomes" id="UP000504638">
    <property type="component" value="Unplaced"/>
</dbReference>
<dbReference type="EMBL" id="ML975172">
    <property type="protein sequence ID" value="KAF1809519.1"/>
    <property type="molecule type" value="Genomic_DNA"/>
</dbReference>
<reference evidence="2 4" key="1">
    <citation type="submission" date="2020-01" db="EMBL/GenBank/DDBJ databases">
        <authorList>
            <consortium name="DOE Joint Genome Institute"/>
            <person name="Haridas S."/>
            <person name="Albert R."/>
            <person name="Binder M."/>
            <person name="Bloem J."/>
            <person name="Labutti K."/>
            <person name="Salamov A."/>
            <person name="Andreopoulos B."/>
            <person name="Baker S.E."/>
            <person name="Barry K."/>
            <person name="Bills G."/>
            <person name="Bluhm B.H."/>
            <person name="Cannon C."/>
            <person name="Castanera R."/>
            <person name="Culley D.E."/>
            <person name="Daum C."/>
            <person name="Ezra D."/>
            <person name="Gonzalez J.B."/>
            <person name="Henrissat B."/>
            <person name="Kuo A."/>
            <person name="Liang C."/>
            <person name="Lipzen A."/>
            <person name="Lutzoni F."/>
            <person name="Magnuson J."/>
            <person name="Mondo S."/>
            <person name="Nolan M."/>
            <person name="Ohm R."/>
            <person name="Pangilinan J."/>
            <person name="Park H.-J."/>
            <person name="Ramirez L."/>
            <person name="Alfaro M."/>
            <person name="Sun H."/>
            <person name="Tritt A."/>
            <person name="Yoshinaga Y."/>
            <person name="Zwiers L.-H."/>
            <person name="Turgeon B.G."/>
            <person name="Goodwin S.B."/>
            <person name="Spatafora J.W."/>
            <person name="Crous P.W."/>
            <person name="Grigoriev I.V."/>
        </authorList>
    </citation>
    <scope>NUCLEOTIDE SEQUENCE</scope>
    <source>
        <strain evidence="2 4">CBS 781.70</strain>
    </source>
</reference>
<keyword evidence="3" id="KW-1185">Reference proteome</keyword>
<evidence type="ECO:0000313" key="3">
    <source>
        <dbReference type="Proteomes" id="UP000504638"/>
    </source>
</evidence>
<evidence type="ECO:0000256" key="1">
    <source>
        <dbReference type="SAM" id="SignalP"/>
    </source>
</evidence>
<proteinExistence type="predicted"/>